<evidence type="ECO:0000256" key="4">
    <source>
        <dbReference type="ARBA" id="ARBA00022801"/>
    </source>
</evidence>
<dbReference type="Pfam" id="PF20582">
    <property type="entry name" value="UPF0758_N"/>
    <property type="match status" value="1"/>
</dbReference>
<dbReference type="PROSITE" id="PS01302">
    <property type="entry name" value="UPF0758"/>
    <property type="match status" value="1"/>
</dbReference>
<keyword evidence="5" id="KW-0862">Zinc</keyword>
<keyword evidence="6" id="KW-0482">Metalloprotease</keyword>
<evidence type="ECO:0000313" key="12">
    <source>
        <dbReference type="Proteomes" id="UP001197492"/>
    </source>
</evidence>
<evidence type="ECO:0000259" key="8">
    <source>
        <dbReference type="PROSITE" id="PS50249"/>
    </source>
</evidence>
<feature type="domain" description="MPN" evidence="8">
    <location>
        <begin position="100"/>
        <end position="222"/>
    </location>
</feature>
<comment type="caution">
    <text evidence="9">The sequence shown here is derived from an EMBL/GenBank/DDBJ whole genome shotgun (WGS) entry which is preliminary data.</text>
</comment>
<dbReference type="PANTHER" id="PTHR30471:SF3">
    <property type="entry name" value="UPF0758 PROTEIN YEES-RELATED"/>
    <property type="match status" value="1"/>
</dbReference>
<dbReference type="EMBL" id="JAHOEF010000008">
    <property type="protein sequence ID" value="MBV3382053.1"/>
    <property type="molecule type" value="Genomic_DNA"/>
</dbReference>
<keyword evidence="2" id="KW-0645">Protease</keyword>
<keyword evidence="4" id="KW-0378">Hydrolase</keyword>
<dbReference type="InterPro" id="IPR037518">
    <property type="entry name" value="MPN"/>
</dbReference>
<name>A0AAW4MPL5_9FIRM</name>
<evidence type="ECO:0000256" key="5">
    <source>
        <dbReference type="ARBA" id="ARBA00022833"/>
    </source>
</evidence>
<dbReference type="NCBIfam" id="NF000642">
    <property type="entry name" value="PRK00024.1"/>
    <property type="match status" value="1"/>
</dbReference>
<dbReference type="InterPro" id="IPR020891">
    <property type="entry name" value="UPF0758_CS"/>
</dbReference>
<dbReference type="InterPro" id="IPR046778">
    <property type="entry name" value="UPF0758_N"/>
</dbReference>
<dbReference type="Proteomes" id="UP001196408">
    <property type="component" value="Unassembled WGS sequence"/>
</dbReference>
<dbReference type="InterPro" id="IPR025657">
    <property type="entry name" value="RadC_JAB"/>
</dbReference>
<evidence type="ECO:0000313" key="11">
    <source>
        <dbReference type="Proteomes" id="UP001196408"/>
    </source>
</evidence>
<evidence type="ECO:0000256" key="1">
    <source>
        <dbReference type="ARBA" id="ARBA00010243"/>
    </source>
</evidence>
<comment type="similarity">
    <text evidence="1 7">Belongs to the UPF0758 family.</text>
</comment>
<dbReference type="NCBIfam" id="TIGR00608">
    <property type="entry name" value="radc"/>
    <property type="match status" value="1"/>
</dbReference>
<dbReference type="AlphaFoldDB" id="A0AAW4MPL5"/>
<evidence type="ECO:0000256" key="2">
    <source>
        <dbReference type="ARBA" id="ARBA00022670"/>
    </source>
</evidence>
<evidence type="ECO:0000256" key="7">
    <source>
        <dbReference type="RuleBase" id="RU003797"/>
    </source>
</evidence>
<dbReference type="CDD" id="cd08071">
    <property type="entry name" value="MPN_DUF2466"/>
    <property type="match status" value="1"/>
</dbReference>
<organism evidence="9 11">
    <name type="scientific">Catenibacterium mitsuokai</name>
    <dbReference type="NCBI Taxonomy" id="100886"/>
    <lineage>
        <taxon>Bacteria</taxon>
        <taxon>Bacillati</taxon>
        <taxon>Bacillota</taxon>
        <taxon>Erysipelotrichia</taxon>
        <taxon>Erysipelotrichales</taxon>
        <taxon>Coprobacillaceae</taxon>
        <taxon>Catenibacterium</taxon>
    </lineage>
</organism>
<sequence>MIKGLEQSSQPREKALLNGIESLTDEELLALLLRTGNKEQSVLDLSSTILREIQGMSGFHSITFAKLLSFKGINKAKAIGIMAALEFSKRINMHTDMNEIYDNPAKVFYHLENKMSHLSQEHFLIMILDNHNRLIAEKTLFVGSVNMSIVSAREIFREALAFNGVSIICVHNHPSGDAHPSSEDINMTQKLVELGKMMNVDIVDHIIIGRNQYYSFKAERVYSSI</sequence>
<reference evidence="9 12" key="1">
    <citation type="submission" date="2021-06" db="EMBL/GenBank/DDBJ databases">
        <title>Collection of gut derived symbiotic bacterial strains cultured from healthy donors.</title>
        <authorList>
            <person name="Lin H."/>
            <person name="Littmann E."/>
            <person name="Pamer E.G."/>
        </authorList>
    </citation>
    <scope>NUCLEOTIDE SEQUENCE</scope>
    <source>
        <strain evidence="10 12">MSK.21.70</strain>
        <strain evidence="9">MSK.21.82</strain>
    </source>
</reference>
<gene>
    <name evidence="9" type="primary">radC</name>
    <name evidence="9" type="ORF">KSV97_02195</name>
    <name evidence="10" type="ORF">KSW06_02210</name>
</gene>
<dbReference type="GO" id="GO:0006508">
    <property type="term" value="P:proteolysis"/>
    <property type="evidence" value="ECO:0007669"/>
    <property type="project" value="UniProtKB-KW"/>
</dbReference>
<dbReference type="PANTHER" id="PTHR30471">
    <property type="entry name" value="DNA REPAIR PROTEIN RADC"/>
    <property type="match status" value="1"/>
</dbReference>
<dbReference type="EMBL" id="JAHOEL010000008">
    <property type="protein sequence ID" value="MBV3392079.1"/>
    <property type="molecule type" value="Genomic_DNA"/>
</dbReference>
<accession>A0AAW4MPL5</accession>
<dbReference type="PROSITE" id="PS50249">
    <property type="entry name" value="MPN"/>
    <property type="match status" value="1"/>
</dbReference>
<dbReference type="InterPro" id="IPR001405">
    <property type="entry name" value="UPF0758"/>
</dbReference>
<protein>
    <submittedName>
        <fullName evidence="9">DNA repair protein RadC</fullName>
    </submittedName>
</protein>
<dbReference type="GO" id="GO:0008237">
    <property type="term" value="F:metallopeptidase activity"/>
    <property type="evidence" value="ECO:0007669"/>
    <property type="project" value="UniProtKB-KW"/>
</dbReference>
<keyword evidence="3" id="KW-0479">Metal-binding</keyword>
<evidence type="ECO:0000256" key="3">
    <source>
        <dbReference type="ARBA" id="ARBA00022723"/>
    </source>
</evidence>
<dbReference type="Pfam" id="PF04002">
    <property type="entry name" value="RadC"/>
    <property type="match status" value="1"/>
</dbReference>
<keyword evidence="12" id="KW-1185">Reference proteome</keyword>
<proteinExistence type="inferred from homology"/>
<dbReference type="RefSeq" id="WP_217747099.1">
    <property type="nucleotide sequence ID" value="NZ_JAHOEB010000008.1"/>
</dbReference>
<evidence type="ECO:0000256" key="6">
    <source>
        <dbReference type="ARBA" id="ARBA00023049"/>
    </source>
</evidence>
<evidence type="ECO:0000313" key="9">
    <source>
        <dbReference type="EMBL" id="MBV3382053.1"/>
    </source>
</evidence>
<dbReference type="GO" id="GO:0046872">
    <property type="term" value="F:metal ion binding"/>
    <property type="evidence" value="ECO:0007669"/>
    <property type="project" value="UniProtKB-KW"/>
</dbReference>
<evidence type="ECO:0000313" key="10">
    <source>
        <dbReference type="EMBL" id="MBV3392079.1"/>
    </source>
</evidence>
<dbReference type="Proteomes" id="UP001197492">
    <property type="component" value="Unassembled WGS sequence"/>
</dbReference>